<keyword evidence="9 13" id="KW-0798">TonB box</keyword>
<evidence type="ECO:0000313" key="16">
    <source>
        <dbReference type="EMBL" id="SKA15234.1"/>
    </source>
</evidence>
<feature type="domain" description="TonB-dependent receptor plug" evidence="15">
    <location>
        <begin position="44"/>
        <end position="146"/>
    </location>
</feature>
<comment type="subcellular location">
    <subcellularLocation>
        <location evidence="1 12">Cell outer membrane</location>
        <topology evidence="1 12">Multi-pass membrane protein</topology>
    </subcellularLocation>
</comment>
<dbReference type="PANTHER" id="PTHR32552">
    <property type="entry name" value="FERRICHROME IRON RECEPTOR-RELATED"/>
    <property type="match status" value="1"/>
</dbReference>
<dbReference type="Pfam" id="PF07715">
    <property type="entry name" value="Plug"/>
    <property type="match status" value="1"/>
</dbReference>
<reference evidence="16 17" key="1">
    <citation type="submission" date="2017-02" db="EMBL/GenBank/DDBJ databases">
        <authorList>
            <person name="Peterson S.W."/>
        </authorList>
    </citation>
    <scope>NUCLEOTIDE SEQUENCE [LARGE SCALE GENOMIC DNA]</scope>
    <source>
        <strain evidence="16 17">ATCC 43324</strain>
    </source>
</reference>
<keyword evidence="3 12" id="KW-1134">Transmembrane beta strand</keyword>
<evidence type="ECO:0000256" key="3">
    <source>
        <dbReference type="ARBA" id="ARBA00022452"/>
    </source>
</evidence>
<keyword evidence="6" id="KW-0732">Signal</keyword>
<keyword evidence="7" id="KW-0408">Iron</keyword>
<dbReference type="GO" id="GO:0015344">
    <property type="term" value="F:siderophore uptake transmembrane transporter activity"/>
    <property type="evidence" value="ECO:0007669"/>
    <property type="project" value="TreeGrafter"/>
</dbReference>
<organism evidence="16 17">
    <name type="scientific">Segatella oulorum</name>
    <dbReference type="NCBI Taxonomy" id="28136"/>
    <lineage>
        <taxon>Bacteria</taxon>
        <taxon>Pseudomonadati</taxon>
        <taxon>Bacteroidota</taxon>
        <taxon>Bacteroidia</taxon>
        <taxon>Bacteroidales</taxon>
        <taxon>Prevotellaceae</taxon>
        <taxon>Segatella</taxon>
    </lineage>
</organism>
<dbReference type="InterPro" id="IPR037066">
    <property type="entry name" value="Plug_dom_sf"/>
</dbReference>
<evidence type="ECO:0000256" key="11">
    <source>
        <dbReference type="ARBA" id="ARBA00023237"/>
    </source>
</evidence>
<accession>A0A1T4RGU3</accession>
<dbReference type="InterPro" id="IPR039426">
    <property type="entry name" value="TonB-dep_rcpt-like"/>
</dbReference>
<dbReference type="SUPFAM" id="SSF56935">
    <property type="entry name" value="Porins"/>
    <property type="match status" value="1"/>
</dbReference>
<dbReference type="PROSITE" id="PS52016">
    <property type="entry name" value="TONB_DEPENDENT_REC_3"/>
    <property type="match status" value="1"/>
</dbReference>
<evidence type="ECO:0000256" key="4">
    <source>
        <dbReference type="ARBA" id="ARBA00022496"/>
    </source>
</evidence>
<dbReference type="PANTHER" id="PTHR32552:SF68">
    <property type="entry name" value="FERRICHROME OUTER MEMBRANE TRANSPORTER_PHAGE RECEPTOR"/>
    <property type="match status" value="1"/>
</dbReference>
<evidence type="ECO:0000256" key="12">
    <source>
        <dbReference type="PROSITE-ProRule" id="PRU01360"/>
    </source>
</evidence>
<protein>
    <submittedName>
        <fullName evidence="16">TonB-linked outer membrane protein, SusC/RagA family</fullName>
    </submittedName>
</protein>
<evidence type="ECO:0000256" key="9">
    <source>
        <dbReference type="ARBA" id="ARBA00023077"/>
    </source>
</evidence>
<evidence type="ECO:0000256" key="10">
    <source>
        <dbReference type="ARBA" id="ARBA00023136"/>
    </source>
</evidence>
<feature type="domain" description="TonB-dependent receptor-like beta-barrel" evidence="14">
    <location>
        <begin position="306"/>
        <end position="671"/>
    </location>
</feature>
<evidence type="ECO:0000256" key="1">
    <source>
        <dbReference type="ARBA" id="ARBA00004571"/>
    </source>
</evidence>
<evidence type="ECO:0000256" key="13">
    <source>
        <dbReference type="RuleBase" id="RU003357"/>
    </source>
</evidence>
<keyword evidence="2 12" id="KW-0813">Transport</keyword>
<dbReference type="STRING" id="28136.SAMN02745202_02266"/>
<dbReference type="Pfam" id="PF00593">
    <property type="entry name" value="TonB_dep_Rec_b-barrel"/>
    <property type="match status" value="1"/>
</dbReference>
<dbReference type="eggNOG" id="COG1629">
    <property type="taxonomic scope" value="Bacteria"/>
</dbReference>
<dbReference type="GO" id="GO:0009279">
    <property type="term" value="C:cell outer membrane"/>
    <property type="evidence" value="ECO:0007669"/>
    <property type="project" value="UniProtKB-SubCell"/>
</dbReference>
<evidence type="ECO:0000256" key="7">
    <source>
        <dbReference type="ARBA" id="ARBA00023004"/>
    </source>
</evidence>
<comment type="similarity">
    <text evidence="12 13">Belongs to the TonB-dependent receptor family.</text>
</comment>
<sequence length="903" mass="100463">MACFFPATPLLAQHKTVRKKKPNVTKTIDSIAVKRLTPTMQWGATDIVTQQQMNKGLVTNSLNALSGQAAGVNIATGEDRMAQLNSVRVRGTTSLTGGNNPLVIIDGMYSDLATLATIYPADIERFAILKNATETSKYGSRGASGVIEVTTKKGSNSPFRLSYDGTIGFETSHKTIPMLSAGDYVATANALHLPVVNGGYDTNFQKALLRTGFVQNHHVAFSGGNEQSNYRASIGVMEHKMVVKVNATKNFTAKFDLFQKAFNNLLNIEFGVFGSSQKNHFILDPQKLFYSAAAQNPTFPDHKNEQGGWDRNATASQLTSPLAVLLEQYDNKALNFNTHMGLDFNLTPTLQMKAFGSYSFSSMEDAIFHPTFIWAQGQANRLEHKSEEWVGNATLTYRRQWQAHDLKLTAMAEYLKERHERFWTMVKGFTNNHFGYYNLAAGSLRPYGGTGSDFNDPTQVSVLGSAVYSLLQRYTLEANLRADGSSLFGQHNKWGLFPSVSTTWNVDKEPFFATLFPTLSLWKMRMGYGTSGNQASIESYYSLNLVHPTGIISYQGLPKTVLGLYRNTNPDLKWETRSTFNMGMDMGFWMNRLIVKAEFYYSTTRNMLYLYDVPVPPFTFDKFLANLGKIRNSGFELGLGITPIQKKDLELNINMNIAFQHNRLLTLSGNYKGRMLSAADITPIGKLNGAGFHGGDNNIVYQIVGQPLGVFYLPHCKGLVQNADGSYRYDIEDLDHNGTINLEDGGDRYIAGQAMPKCTMGSNISLRFKNLDVSLQINGAFGHKIYNGTALTYMNMTSFPDYNVMAKAPAQNIHDQIATDYWLERGDYLNLDYITVGWNIPIRSKVISALRVACAINNLATLTAYHGLTPMINNYVVDGTLGIDDKRSYPPYRSYSLGISIQF</sequence>
<keyword evidence="10 12" id="KW-0472">Membrane</keyword>
<dbReference type="Gene3D" id="2.170.130.10">
    <property type="entry name" value="TonB-dependent receptor, plug domain"/>
    <property type="match status" value="1"/>
</dbReference>
<gene>
    <name evidence="16" type="ORF">SAMN02745202_02266</name>
</gene>
<evidence type="ECO:0000256" key="8">
    <source>
        <dbReference type="ARBA" id="ARBA00023065"/>
    </source>
</evidence>
<dbReference type="NCBIfam" id="TIGR04056">
    <property type="entry name" value="OMP_RagA_SusC"/>
    <property type="match status" value="1"/>
</dbReference>
<evidence type="ECO:0000259" key="15">
    <source>
        <dbReference type="Pfam" id="PF07715"/>
    </source>
</evidence>
<proteinExistence type="inferred from homology"/>
<evidence type="ECO:0000256" key="6">
    <source>
        <dbReference type="ARBA" id="ARBA00022729"/>
    </source>
</evidence>
<dbReference type="FunFam" id="2.40.170.20:FF:000008">
    <property type="entry name" value="TonB-linked outer membrane protein, SusC/RagA family"/>
    <property type="match status" value="1"/>
</dbReference>
<dbReference type="Gene3D" id="2.40.170.20">
    <property type="entry name" value="TonB-dependent receptor, beta-barrel domain"/>
    <property type="match status" value="1"/>
</dbReference>
<evidence type="ECO:0000256" key="2">
    <source>
        <dbReference type="ARBA" id="ARBA00022448"/>
    </source>
</evidence>
<dbReference type="Proteomes" id="UP000190065">
    <property type="component" value="Unassembled WGS sequence"/>
</dbReference>
<keyword evidence="8" id="KW-0406">Ion transport</keyword>
<evidence type="ECO:0000259" key="14">
    <source>
        <dbReference type="Pfam" id="PF00593"/>
    </source>
</evidence>
<keyword evidence="11 12" id="KW-0998">Cell outer membrane</keyword>
<dbReference type="InterPro" id="IPR012910">
    <property type="entry name" value="Plug_dom"/>
</dbReference>
<dbReference type="AlphaFoldDB" id="A0A1T4RGU3"/>
<name>A0A1T4RGU3_9BACT</name>
<dbReference type="InterPro" id="IPR023996">
    <property type="entry name" value="TonB-dep_OMP_SusC/RagA"/>
</dbReference>
<dbReference type="EMBL" id="FUXK01000033">
    <property type="protein sequence ID" value="SKA15234.1"/>
    <property type="molecule type" value="Genomic_DNA"/>
</dbReference>
<dbReference type="InterPro" id="IPR036942">
    <property type="entry name" value="Beta-barrel_TonB_sf"/>
</dbReference>
<keyword evidence="4" id="KW-0410">Iron transport</keyword>
<evidence type="ECO:0000256" key="5">
    <source>
        <dbReference type="ARBA" id="ARBA00022692"/>
    </source>
</evidence>
<keyword evidence="5 12" id="KW-0812">Transmembrane</keyword>
<dbReference type="InterPro" id="IPR000531">
    <property type="entry name" value="Beta-barrel_TonB"/>
</dbReference>
<evidence type="ECO:0000313" key="17">
    <source>
        <dbReference type="Proteomes" id="UP000190065"/>
    </source>
</evidence>